<sequence length="320" mass="36402">MVSFADALMFLEGLMIFDLWLLIKVRRFIKLTFQSIVPIFKVVFFMTAGAGFLLAHALMQSRFDINSNKGGYFQSKKTELPSEYLEICDSTELNLDIMEKELIKIKNETLNLERSLIKMNIQLRHLHDRLKIMDLNLADFASEAAGGLVIDTPETSPYYNPNAPQITFFGIPVGKPNHFSPRKVIQPWSQAGECWAFQGSQGKVEIELAYAIKIDRVSLEHIPISASLTGNINSAPKMFNVLGKVQDKYVMIGTFMYKNNGLSSQMFQVKQSELTKTPFKRVMLDIVSNWGNAEYTCIYRFKVHGIIYNILDVGTNMKVQ</sequence>
<evidence type="ECO:0000313" key="1">
    <source>
        <dbReference type="EMBL" id="KAJ8664973.1"/>
    </source>
</evidence>
<comment type="caution">
    <text evidence="1">The sequence shown here is derived from an EMBL/GenBank/DDBJ whole genome shotgun (WGS) entry which is preliminary data.</text>
</comment>
<protein>
    <submittedName>
        <fullName evidence="1">Uncharacterized protein</fullName>
    </submittedName>
</protein>
<keyword evidence="2" id="KW-1185">Reference proteome</keyword>
<gene>
    <name evidence="1" type="ORF">QAD02_006635</name>
</gene>
<name>A0ACC2N1H8_9HYME</name>
<organism evidence="1 2">
    <name type="scientific">Eretmocerus hayati</name>
    <dbReference type="NCBI Taxonomy" id="131215"/>
    <lineage>
        <taxon>Eukaryota</taxon>
        <taxon>Metazoa</taxon>
        <taxon>Ecdysozoa</taxon>
        <taxon>Arthropoda</taxon>
        <taxon>Hexapoda</taxon>
        <taxon>Insecta</taxon>
        <taxon>Pterygota</taxon>
        <taxon>Neoptera</taxon>
        <taxon>Endopterygota</taxon>
        <taxon>Hymenoptera</taxon>
        <taxon>Apocrita</taxon>
        <taxon>Proctotrupomorpha</taxon>
        <taxon>Chalcidoidea</taxon>
        <taxon>Aphelinidae</taxon>
        <taxon>Aphelininae</taxon>
        <taxon>Eretmocerus</taxon>
    </lineage>
</organism>
<dbReference type="EMBL" id="CM056744">
    <property type="protein sequence ID" value="KAJ8664973.1"/>
    <property type="molecule type" value="Genomic_DNA"/>
</dbReference>
<proteinExistence type="predicted"/>
<evidence type="ECO:0000313" key="2">
    <source>
        <dbReference type="Proteomes" id="UP001239111"/>
    </source>
</evidence>
<reference evidence="1" key="1">
    <citation type="submission" date="2023-04" db="EMBL/GenBank/DDBJ databases">
        <title>A chromosome-level genome assembly of the parasitoid wasp Eretmocerus hayati.</title>
        <authorList>
            <person name="Zhong Y."/>
            <person name="Liu S."/>
            <person name="Liu Y."/>
        </authorList>
    </citation>
    <scope>NUCLEOTIDE SEQUENCE</scope>
    <source>
        <strain evidence="1">ZJU_SS_LIU_2023</strain>
    </source>
</reference>
<dbReference type="Proteomes" id="UP001239111">
    <property type="component" value="Chromosome 4"/>
</dbReference>
<accession>A0ACC2N1H8</accession>